<comment type="catalytic activity">
    <reaction evidence="8">
        <text>2'-deoxyinosine + phosphate = 2-deoxy-alpha-D-ribose 1-phosphate + hypoxanthine</text>
        <dbReference type="Rhea" id="RHEA:27750"/>
        <dbReference type="ChEBI" id="CHEBI:17368"/>
        <dbReference type="ChEBI" id="CHEBI:28997"/>
        <dbReference type="ChEBI" id="CHEBI:43474"/>
        <dbReference type="ChEBI" id="CHEBI:57259"/>
        <dbReference type="EC" id="2.4.2.1"/>
    </reaction>
</comment>
<comment type="catalytic activity">
    <reaction evidence="6">
        <text>inosine + phosphate = alpha-D-ribose 1-phosphate + hypoxanthine</text>
        <dbReference type="Rhea" id="RHEA:27646"/>
        <dbReference type="ChEBI" id="CHEBI:17368"/>
        <dbReference type="ChEBI" id="CHEBI:17596"/>
        <dbReference type="ChEBI" id="CHEBI:43474"/>
        <dbReference type="ChEBI" id="CHEBI:57720"/>
        <dbReference type="EC" id="2.4.2.1"/>
    </reaction>
</comment>
<evidence type="ECO:0000259" key="11">
    <source>
        <dbReference type="Pfam" id="PF01048"/>
    </source>
</evidence>
<evidence type="ECO:0000256" key="6">
    <source>
        <dbReference type="ARBA" id="ARBA00023918"/>
    </source>
</evidence>
<dbReference type="InterPro" id="IPR035994">
    <property type="entry name" value="Nucleoside_phosphorylase_sf"/>
</dbReference>
<dbReference type="Pfam" id="PF01048">
    <property type="entry name" value="PNP_UDP_1"/>
    <property type="match status" value="1"/>
</dbReference>
<evidence type="ECO:0000256" key="9">
    <source>
        <dbReference type="ARBA" id="ARBA00023970"/>
    </source>
</evidence>
<dbReference type="Gene3D" id="3.40.50.1580">
    <property type="entry name" value="Nucleoside phosphorylase domain"/>
    <property type="match status" value="1"/>
</dbReference>
<reference evidence="12 13" key="1">
    <citation type="journal article" date="2007" name="Nature">
        <title>Evolution of genes and genomes on the Drosophila phylogeny.</title>
        <authorList>
            <consortium name="Drosophila 12 Genomes Consortium"/>
            <person name="Clark A.G."/>
            <person name="Eisen M.B."/>
            <person name="Smith D.R."/>
            <person name="Bergman C.M."/>
            <person name="Oliver B."/>
            <person name="Markow T.A."/>
            <person name="Kaufman T.C."/>
            <person name="Kellis M."/>
            <person name="Gelbart W."/>
            <person name="Iyer V.N."/>
            <person name="Pollard D.A."/>
            <person name="Sackton T.B."/>
            <person name="Larracuente A.M."/>
            <person name="Singh N.D."/>
            <person name="Abad J.P."/>
            <person name="Abt D.N."/>
            <person name="Adryan B."/>
            <person name="Aguade M."/>
            <person name="Akashi H."/>
            <person name="Anderson W.W."/>
            <person name="Aquadro C.F."/>
            <person name="Ardell D.H."/>
            <person name="Arguello R."/>
            <person name="Artieri C.G."/>
            <person name="Barbash D.A."/>
            <person name="Barker D."/>
            <person name="Barsanti P."/>
            <person name="Batterham P."/>
            <person name="Batzoglou S."/>
            <person name="Begun D."/>
            <person name="Bhutkar A."/>
            <person name="Blanco E."/>
            <person name="Bosak S.A."/>
            <person name="Bradley R.K."/>
            <person name="Brand A.D."/>
            <person name="Brent M.R."/>
            <person name="Brooks A.N."/>
            <person name="Brown R.H."/>
            <person name="Butlin R.K."/>
            <person name="Caggese C."/>
            <person name="Calvi B.R."/>
            <person name="Bernardo de Carvalho A."/>
            <person name="Caspi A."/>
            <person name="Castrezana S."/>
            <person name="Celniker S.E."/>
            <person name="Chang J.L."/>
            <person name="Chapple C."/>
            <person name="Chatterji S."/>
            <person name="Chinwalla A."/>
            <person name="Civetta A."/>
            <person name="Clifton S.W."/>
            <person name="Comeron J.M."/>
            <person name="Costello J.C."/>
            <person name="Coyne J.A."/>
            <person name="Daub J."/>
            <person name="David R.G."/>
            <person name="Delcher A.L."/>
            <person name="Delehaunty K."/>
            <person name="Do C.B."/>
            <person name="Ebling H."/>
            <person name="Edwards K."/>
            <person name="Eickbush T."/>
            <person name="Evans J.D."/>
            <person name="Filipski A."/>
            <person name="Findeiss S."/>
            <person name="Freyhult E."/>
            <person name="Fulton L."/>
            <person name="Fulton R."/>
            <person name="Garcia A.C."/>
            <person name="Gardiner A."/>
            <person name="Garfield D.A."/>
            <person name="Garvin B.E."/>
            <person name="Gibson G."/>
            <person name="Gilbert D."/>
            <person name="Gnerre S."/>
            <person name="Godfrey J."/>
            <person name="Good R."/>
            <person name="Gotea V."/>
            <person name="Gravely B."/>
            <person name="Greenberg A.J."/>
            <person name="Griffiths-Jones S."/>
            <person name="Gross S."/>
            <person name="Guigo R."/>
            <person name="Gustafson E.A."/>
            <person name="Haerty W."/>
            <person name="Hahn M.W."/>
            <person name="Halligan D.L."/>
            <person name="Halpern A.L."/>
            <person name="Halter G.M."/>
            <person name="Han M.V."/>
            <person name="Heger A."/>
            <person name="Hillier L."/>
            <person name="Hinrichs A.S."/>
            <person name="Holmes I."/>
            <person name="Hoskins R.A."/>
            <person name="Hubisz M.J."/>
            <person name="Hultmark D."/>
            <person name="Huntley M.A."/>
            <person name="Jaffe D.B."/>
            <person name="Jagadeeshan S."/>
            <person name="Jeck W.R."/>
            <person name="Johnson J."/>
            <person name="Jones C.D."/>
            <person name="Jordan W.C."/>
            <person name="Karpen G.H."/>
            <person name="Kataoka E."/>
            <person name="Keightley P.D."/>
            <person name="Kheradpour P."/>
            <person name="Kirkness E.F."/>
            <person name="Koerich L.B."/>
            <person name="Kristiansen K."/>
            <person name="Kudrna D."/>
            <person name="Kulathinal R.J."/>
            <person name="Kumar S."/>
            <person name="Kwok R."/>
            <person name="Lander E."/>
            <person name="Langley C.H."/>
            <person name="Lapoint R."/>
            <person name="Lazzaro B.P."/>
            <person name="Lee S.J."/>
            <person name="Levesque L."/>
            <person name="Li R."/>
            <person name="Lin C.F."/>
            <person name="Lin M.F."/>
            <person name="Lindblad-Toh K."/>
            <person name="Llopart A."/>
            <person name="Long M."/>
            <person name="Low L."/>
            <person name="Lozovsky E."/>
            <person name="Lu J."/>
            <person name="Luo M."/>
            <person name="Machado C.A."/>
            <person name="Makalowski W."/>
            <person name="Marzo M."/>
            <person name="Matsuda M."/>
            <person name="Matzkin L."/>
            <person name="McAllister B."/>
            <person name="McBride C.S."/>
            <person name="McKernan B."/>
            <person name="McKernan K."/>
            <person name="Mendez-Lago M."/>
            <person name="Minx P."/>
            <person name="Mollenhauer M.U."/>
            <person name="Montooth K."/>
            <person name="Mount S.M."/>
            <person name="Mu X."/>
            <person name="Myers E."/>
            <person name="Negre B."/>
            <person name="Newfeld S."/>
            <person name="Nielsen R."/>
            <person name="Noor M.A."/>
            <person name="O'Grady P."/>
            <person name="Pachter L."/>
            <person name="Papaceit M."/>
            <person name="Parisi M.J."/>
            <person name="Parisi M."/>
            <person name="Parts L."/>
            <person name="Pedersen J.S."/>
            <person name="Pesole G."/>
            <person name="Phillippy A.M."/>
            <person name="Ponting C.P."/>
            <person name="Pop M."/>
            <person name="Porcelli D."/>
            <person name="Powell J.R."/>
            <person name="Prohaska S."/>
            <person name="Pruitt K."/>
            <person name="Puig M."/>
            <person name="Quesneville H."/>
            <person name="Ram K.R."/>
            <person name="Rand D."/>
            <person name="Rasmussen M.D."/>
            <person name="Reed L.K."/>
            <person name="Reenan R."/>
            <person name="Reily A."/>
            <person name="Remington K.A."/>
            <person name="Rieger T.T."/>
            <person name="Ritchie M.G."/>
            <person name="Robin C."/>
            <person name="Rogers Y.H."/>
            <person name="Rohde C."/>
            <person name="Rozas J."/>
            <person name="Rubenfield M.J."/>
            <person name="Ruiz A."/>
            <person name="Russo S."/>
            <person name="Salzberg S.L."/>
            <person name="Sanchez-Gracia A."/>
            <person name="Saranga D.J."/>
            <person name="Sato H."/>
            <person name="Schaeffer S.W."/>
            <person name="Schatz M.C."/>
            <person name="Schlenke T."/>
            <person name="Schwartz R."/>
            <person name="Segarra C."/>
            <person name="Singh R.S."/>
            <person name="Sirot L."/>
            <person name="Sirota M."/>
            <person name="Sisneros N.B."/>
            <person name="Smith C.D."/>
            <person name="Smith T.F."/>
            <person name="Spieth J."/>
            <person name="Stage D.E."/>
            <person name="Stark A."/>
            <person name="Stephan W."/>
            <person name="Strausberg R.L."/>
            <person name="Strempel S."/>
            <person name="Sturgill D."/>
            <person name="Sutton G."/>
            <person name="Sutton G.G."/>
            <person name="Tao W."/>
            <person name="Teichmann S."/>
            <person name="Tobari Y.N."/>
            <person name="Tomimura Y."/>
            <person name="Tsolas J.M."/>
            <person name="Valente V.L."/>
            <person name="Venter E."/>
            <person name="Venter J.C."/>
            <person name="Vicario S."/>
            <person name="Vieira F.G."/>
            <person name="Vilella A.J."/>
            <person name="Villasante A."/>
            <person name="Walenz B."/>
            <person name="Wang J."/>
            <person name="Wasserman M."/>
            <person name="Watts T."/>
            <person name="Wilson D."/>
            <person name="Wilson R.K."/>
            <person name="Wing R.A."/>
            <person name="Wolfner M.F."/>
            <person name="Wong A."/>
            <person name="Wong G.K."/>
            <person name="Wu C.I."/>
            <person name="Wu G."/>
            <person name="Yamamoto D."/>
            <person name="Yang H.P."/>
            <person name="Yang S.P."/>
            <person name="Yorke J.A."/>
            <person name="Yoshida K."/>
            <person name="Zdobnov E."/>
            <person name="Zhang P."/>
            <person name="Zhang Y."/>
            <person name="Zimin A.V."/>
            <person name="Baldwin J."/>
            <person name="Abdouelleil A."/>
            <person name="Abdulkadir J."/>
            <person name="Abebe A."/>
            <person name="Abera B."/>
            <person name="Abreu J."/>
            <person name="Acer S.C."/>
            <person name="Aftuck L."/>
            <person name="Alexander A."/>
            <person name="An P."/>
            <person name="Anderson E."/>
            <person name="Anderson S."/>
            <person name="Arachi H."/>
            <person name="Azer M."/>
            <person name="Bachantsang P."/>
            <person name="Barry A."/>
            <person name="Bayul T."/>
            <person name="Berlin A."/>
            <person name="Bessette D."/>
            <person name="Bloom T."/>
            <person name="Blye J."/>
            <person name="Boguslavskiy L."/>
            <person name="Bonnet C."/>
            <person name="Boukhgalter B."/>
            <person name="Bourzgui I."/>
            <person name="Brown A."/>
            <person name="Cahill P."/>
            <person name="Channer S."/>
            <person name="Cheshatsang Y."/>
            <person name="Chuda L."/>
            <person name="Citroen M."/>
            <person name="Collymore A."/>
            <person name="Cooke P."/>
            <person name="Costello M."/>
            <person name="D'Aco K."/>
            <person name="Daza R."/>
            <person name="De Haan G."/>
            <person name="DeGray S."/>
            <person name="DeMaso C."/>
            <person name="Dhargay N."/>
            <person name="Dooley K."/>
            <person name="Dooley E."/>
            <person name="Doricent M."/>
            <person name="Dorje P."/>
            <person name="Dorjee K."/>
            <person name="Dupes A."/>
            <person name="Elong R."/>
            <person name="Falk J."/>
            <person name="Farina A."/>
            <person name="Faro S."/>
            <person name="Ferguson D."/>
            <person name="Fisher S."/>
            <person name="Foley C.D."/>
            <person name="Franke A."/>
            <person name="Friedrich D."/>
            <person name="Gadbois L."/>
            <person name="Gearin G."/>
            <person name="Gearin C.R."/>
            <person name="Giannoukos G."/>
            <person name="Goode T."/>
            <person name="Graham J."/>
            <person name="Grandbois E."/>
            <person name="Grewal S."/>
            <person name="Gyaltsen K."/>
            <person name="Hafez N."/>
            <person name="Hagos B."/>
            <person name="Hall J."/>
            <person name="Henson C."/>
            <person name="Hollinger A."/>
            <person name="Honan T."/>
            <person name="Huard M.D."/>
            <person name="Hughes L."/>
            <person name="Hurhula B."/>
            <person name="Husby M.E."/>
            <person name="Kamat A."/>
            <person name="Kanga B."/>
            <person name="Kashin S."/>
            <person name="Khazanovich D."/>
            <person name="Kisner P."/>
            <person name="Lance K."/>
            <person name="Lara M."/>
            <person name="Lee W."/>
            <person name="Lennon N."/>
            <person name="Letendre F."/>
            <person name="LeVine R."/>
            <person name="Lipovsky A."/>
            <person name="Liu X."/>
            <person name="Liu J."/>
            <person name="Liu S."/>
            <person name="Lokyitsang T."/>
            <person name="Lokyitsang Y."/>
            <person name="Lubonja R."/>
            <person name="Lui A."/>
            <person name="MacDonald P."/>
            <person name="Magnisalis V."/>
            <person name="Maru K."/>
            <person name="Matthews C."/>
            <person name="McCusker W."/>
            <person name="McDonough S."/>
            <person name="Mehta T."/>
            <person name="Meldrim J."/>
            <person name="Meneus L."/>
            <person name="Mihai O."/>
            <person name="Mihalev A."/>
            <person name="Mihova T."/>
            <person name="Mittelman R."/>
            <person name="Mlenga V."/>
            <person name="Montmayeur A."/>
            <person name="Mulrain L."/>
            <person name="Navidi A."/>
            <person name="Naylor J."/>
            <person name="Negash T."/>
            <person name="Nguyen T."/>
            <person name="Nguyen N."/>
            <person name="Nicol R."/>
            <person name="Norbu C."/>
            <person name="Norbu N."/>
            <person name="Novod N."/>
            <person name="O'Neill B."/>
            <person name="Osman S."/>
            <person name="Markiewicz E."/>
            <person name="Oyono O.L."/>
            <person name="Patti C."/>
            <person name="Phunkhang P."/>
            <person name="Pierre F."/>
            <person name="Priest M."/>
            <person name="Raghuraman S."/>
            <person name="Rege F."/>
            <person name="Reyes R."/>
            <person name="Rise C."/>
            <person name="Rogov P."/>
            <person name="Ross K."/>
            <person name="Ryan E."/>
            <person name="Settipalli S."/>
            <person name="Shea T."/>
            <person name="Sherpa N."/>
            <person name="Shi L."/>
            <person name="Shih D."/>
            <person name="Sparrow T."/>
            <person name="Spaulding J."/>
            <person name="Stalker J."/>
            <person name="Stange-Thomann N."/>
            <person name="Stavropoulos S."/>
            <person name="Stone C."/>
            <person name="Strader C."/>
            <person name="Tesfaye S."/>
            <person name="Thomson T."/>
            <person name="Thoulutsang Y."/>
            <person name="Thoulutsang D."/>
            <person name="Topham K."/>
            <person name="Topping I."/>
            <person name="Tsamla T."/>
            <person name="Vassiliev H."/>
            <person name="Vo A."/>
            <person name="Wangchuk T."/>
            <person name="Wangdi T."/>
            <person name="Weiand M."/>
            <person name="Wilkinson J."/>
            <person name="Wilson A."/>
            <person name="Yadav S."/>
            <person name="Young G."/>
            <person name="Yu Q."/>
            <person name="Zembek L."/>
            <person name="Zhong D."/>
            <person name="Zimmer A."/>
            <person name="Zwirko Z."/>
            <person name="Jaffe D.B."/>
            <person name="Alvarez P."/>
            <person name="Brockman W."/>
            <person name="Butler J."/>
            <person name="Chin C."/>
            <person name="Gnerre S."/>
            <person name="Grabherr M."/>
            <person name="Kleber M."/>
            <person name="Mauceli E."/>
            <person name="MacCallum I."/>
        </authorList>
    </citation>
    <scope>NUCLEOTIDE SEQUENCE [LARGE SCALE GENOMIC DNA]</scope>
    <source>
        <strain evidence="13">Tucson 15287-2541.00</strain>
    </source>
</reference>
<evidence type="ECO:0000256" key="5">
    <source>
        <dbReference type="ARBA" id="ARBA00022679"/>
    </source>
</evidence>
<keyword evidence="4" id="KW-0328">Glycosyltransferase</keyword>
<protein>
    <recommendedName>
        <fullName evidence="3">purine-nucleoside phosphorylase</fullName>
        <ecNumber evidence="3">2.4.2.1</ecNumber>
    </recommendedName>
    <alternativeName>
        <fullName evidence="10">Inosine-guanosine phosphorylase</fullName>
    </alternativeName>
</protein>
<evidence type="ECO:0000256" key="7">
    <source>
        <dbReference type="ARBA" id="ARBA00023929"/>
    </source>
</evidence>
<dbReference type="HOGENOM" id="CLU_054456_1_2_1"/>
<evidence type="ECO:0000256" key="10">
    <source>
        <dbReference type="ARBA" id="ARBA00031036"/>
    </source>
</evidence>
<dbReference type="CDD" id="cd09009">
    <property type="entry name" value="PNP-EcPNPII_like"/>
    <property type="match status" value="1"/>
</dbReference>
<comment type="similarity">
    <text evidence="2">Belongs to the PNP/MTAP phosphorylase family.</text>
</comment>
<dbReference type="GO" id="GO:0004731">
    <property type="term" value="F:purine-nucleoside phosphorylase activity"/>
    <property type="evidence" value="ECO:0007669"/>
    <property type="project" value="UniProtKB-EC"/>
</dbReference>
<keyword evidence="5" id="KW-0808">Transferase</keyword>
<dbReference type="EMBL" id="CH916367">
    <property type="protein sequence ID" value="EDW01209.1"/>
    <property type="molecule type" value="Genomic_DNA"/>
</dbReference>
<dbReference type="PANTHER" id="PTHR11904">
    <property type="entry name" value="METHYLTHIOADENOSINE/PURINE NUCLEOSIDE PHOSPHORYLASE"/>
    <property type="match status" value="1"/>
</dbReference>
<dbReference type="PhylomeDB" id="B4J872"/>
<dbReference type="GO" id="GO:0009116">
    <property type="term" value="P:nucleoside metabolic process"/>
    <property type="evidence" value="ECO:0007669"/>
    <property type="project" value="InterPro"/>
</dbReference>
<dbReference type="EC" id="2.4.2.1" evidence="3"/>
<feature type="domain" description="Nucleoside phosphorylase" evidence="11">
    <location>
        <begin position="67"/>
        <end position="283"/>
    </location>
</feature>
<dbReference type="UniPathway" id="UPA00606"/>
<evidence type="ECO:0000256" key="1">
    <source>
        <dbReference type="ARBA" id="ARBA00005058"/>
    </source>
</evidence>
<evidence type="ECO:0000256" key="8">
    <source>
        <dbReference type="ARBA" id="ARBA00023950"/>
    </source>
</evidence>
<proteinExistence type="inferred from homology"/>
<dbReference type="AlphaFoldDB" id="B4J872"/>
<dbReference type="SMR" id="B4J872"/>
<evidence type="ECO:0000313" key="12">
    <source>
        <dbReference type="EMBL" id="EDW01209.1"/>
    </source>
</evidence>
<evidence type="ECO:0000256" key="4">
    <source>
        <dbReference type="ARBA" id="ARBA00022676"/>
    </source>
</evidence>
<name>B4J872_DROGR</name>
<evidence type="ECO:0000256" key="3">
    <source>
        <dbReference type="ARBA" id="ARBA00011886"/>
    </source>
</evidence>
<dbReference type="STRING" id="7222.B4J872"/>
<dbReference type="GO" id="GO:0005737">
    <property type="term" value="C:cytoplasm"/>
    <property type="evidence" value="ECO:0007669"/>
    <property type="project" value="TreeGrafter"/>
</dbReference>
<dbReference type="Proteomes" id="UP000001070">
    <property type="component" value="Unassembled WGS sequence"/>
</dbReference>
<dbReference type="SUPFAM" id="SSF53167">
    <property type="entry name" value="Purine and uridine phosphorylases"/>
    <property type="match status" value="1"/>
</dbReference>
<dbReference type="eggNOG" id="KOG3984">
    <property type="taxonomic scope" value="Eukaryota"/>
</dbReference>
<sequence>MCNKDCCAVKTALTIRRMKMLAEKQLKEEAAAPPKKILLTPQSAIFSYEDCKRMADFIIARTEIRPKFGVVCGSNLDMLAQLIENPIVIDYSEIPKFELYTDDLHKSKLFAGTLMGANVIAMQERFHVYEGNPVGSCSMPVRVMKLLGIEYLFVTCASAAVNKHYNVGDIMLVKDHINILGMIDNSPLIGPNDQRFGDRHFSMINAYDQQLIEKAQEIAHEIGCENRIWTGVYCCLGGPAYETPAEHRLLQQIGADTVGMSLVHEVVVARHCSMKVFAYSLVSVPSIDAPQLPEAVLLAQLEDGENVSMELLCRMVYKIHNNL</sequence>
<evidence type="ECO:0000313" key="13">
    <source>
        <dbReference type="Proteomes" id="UP000001070"/>
    </source>
</evidence>
<dbReference type="OrthoDB" id="10261782at2759"/>
<accession>B4J872</accession>
<dbReference type="GO" id="GO:0047975">
    <property type="term" value="F:guanosine phosphorylase activity"/>
    <property type="evidence" value="ECO:0007669"/>
    <property type="project" value="RHEA"/>
</dbReference>
<comment type="catalytic activity">
    <reaction evidence="7">
        <text>2'-deoxyguanosine + phosphate = 2-deoxy-alpha-D-ribose 1-phosphate + guanine</text>
        <dbReference type="Rhea" id="RHEA:27738"/>
        <dbReference type="ChEBI" id="CHEBI:16235"/>
        <dbReference type="ChEBI" id="CHEBI:17172"/>
        <dbReference type="ChEBI" id="CHEBI:43474"/>
        <dbReference type="ChEBI" id="CHEBI:57259"/>
        <dbReference type="EC" id="2.4.2.1"/>
    </reaction>
</comment>
<dbReference type="InterPro" id="IPR011268">
    <property type="entry name" value="Purine_phosphorylase"/>
</dbReference>
<comment type="catalytic activity">
    <reaction evidence="9">
        <text>guanosine + phosphate = alpha-D-ribose 1-phosphate + guanine</text>
        <dbReference type="Rhea" id="RHEA:13233"/>
        <dbReference type="ChEBI" id="CHEBI:16235"/>
        <dbReference type="ChEBI" id="CHEBI:16750"/>
        <dbReference type="ChEBI" id="CHEBI:43474"/>
        <dbReference type="ChEBI" id="CHEBI:57720"/>
        <dbReference type="EC" id="2.4.2.1"/>
    </reaction>
</comment>
<organism evidence="13">
    <name type="scientific">Drosophila grimshawi</name>
    <name type="common">Hawaiian fruit fly</name>
    <name type="synonym">Idiomyia grimshawi</name>
    <dbReference type="NCBI Taxonomy" id="7222"/>
    <lineage>
        <taxon>Eukaryota</taxon>
        <taxon>Metazoa</taxon>
        <taxon>Ecdysozoa</taxon>
        <taxon>Arthropoda</taxon>
        <taxon>Hexapoda</taxon>
        <taxon>Insecta</taxon>
        <taxon>Pterygota</taxon>
        <taxon>Neoptera</taxon>
        <taxon>Endopterygota</taxon>
        <taxon>Diptera</taxon>
        <taxon>Brachycera</taxon>
        <taxon>Muscomorpha</taxon>
        <taxon>Ephydroidea</taxon>
        <taxon>Drosophilidae</taxon>
        <taxon>Drosophila</taxon>
        <taxon>Hawaiian Drosophila</taxon>
    </lineage>
</organism>
<dbReference type="KEGG" id="dgr:6561292"/>
<gene>
    <name evidence="12" type="primary">Dgri\GH20577</name>
    <name evidence="12" type="ORF">Dgri_GH20577</name>
</gene>
<dbReference type="NCBIfam" id="TIGR01697">
    <property type="entry name" value="PNPH-PUNA-XAPA"/>
    <property type="match status" value="1"/>
</dbReference>
<keyword evidence="13" id="KW-1185">Reference proteome</keyword>
<dbReference type="InterPro" id="IPR000845">
    <property type="entry name" value="Nucleoside_phosphorylase_d"/>
</dbReference>
<evidence type="ECO:0000256" key="2">
    <source>
        <dbReference type="ARBA" id="ARBA00006751"/>
    </source>
</evidence>
<dbReference type="OMA" id="NIPTHHV"/>
<dbReference type="NCBIfam" id="NF006054">
    <property type="entry name" value="PRK08202.1"/>
    <property type="match status" value="1"/>
</dbReference>
<dbReference type="InParanoid" id="B4J872"/>
<comment type="pathway">
    <text evidence="1">Purine metabolism; purine nucleoside salvage.</text>
</comment>
<dbReference type="PANTHER" id="PTHR11904:SF9">
    <property type="entry name" value="PURINE NUCLEOSIDE PHOSPHORYLASE-RELATED"/>
    <property type="match status" value="1"/>
</dbReference>